<reference evidence="4 5" key="1">
    <citation type="submission" date="2018-08" db="EMBL/GenBank/DDBJ databases">
        <title>A genome reference for cultivated species of the human gut microbiota.</title>
        <authorList>
            <person name="Zou Y."/>
            <person name="Xue W."/>
            <person name="Luo G."/>
        </authorList>
    </citation>
    <scope>NUCLEOTIDE SEQUENCE [LARGE SCALE GENOMIC DNA]</scope>
    <source>
        <strain evidence="4 5">TF08-14</strain>
    </source>
</reference>
<evidence type="ECO:0000259" key="3">
    <source>
        <dbReference type="PROSITE" id="PS51272"/>
    </source>
</evidence>
<feature type="region of interest" description="Disordered" evidence="1">
    <location>
        <begin position="166"/>
        <end position="188"/>
    </location>
</feature>
<dbReference type="AlphaFoldDB" id="A0A3E4QRG8"/>
<evidence type="ECO:0000313" key="4">
    <source>
        <dbReference type="EMBL" id="RGL09513.1"/>
    </source>
</evidence>
<proteinExistence type="predicted"/>
<gene>
    <name evidence="4" type="ORF">DXC81_07900</name>
</gene>
<evidence type="ECO:0000313" key="5">
    <source>
        <dbReference type="Proteomes" id="UP000260943"/>
    </source>
</evidence>
<feature type="domain" description="SLH" evidence="3">
    <location>
        <begin position="331"/>
        <end position="392"/>
    </location>
</feature>
<dbReference type="Pfam" id="PF00395">
    <property type="entry name" value="SLH"/>
    <property type="match status" value="2"/>
</dbReference>
<organism evidence="4 5">
    <name type="scientific">Collinsella tanakaei</name>
    <dbReference type="NCBI Taxonomy" id="626935"/>
    <lineage>
        <taxon>Bacteria</taxon>
        <taxon>Bacillati</taxon>
        <taxon>Actinomycetota</taxon>
        <taxon>Coriobacteriia</taxon>
        <taxon>Coriobacteriales</taxon>
        <taxon>Coriobacteriaceae</taxon>
        <taxon>Collinsella</taxon>
    </lineage>
</organism>
<evidence type="ECO:0000256" key="2">
    <source>
        <dbReference type="SAM" id="SignalP"/>
    </source>
</evidence>
<feature type="domain" description="SLH" evidence="3">
    <location>
        <begin position="459"/>
        <end position="516"/>
    </location>
</feature>
<dbReference type="RefSeq" id="WP_117679921.1">
    <property type="nucleotide sequence ID" value="NZ_CAJJKC010000004.1"/>
</dbReference>
<dbReference type="Proteomes" id="UP000260943">
    <property type="component" value="Unassembled WGS sequence"/>
</dbReference>
<sequence>MAKPRHRALAIGLVSVLATGSVLAPVSASASISASVEASAPAASDAIAIDRGADYQELSADELAALAAADDAAADDTADAVSLLSTARLSPVKLSDEMLYFAIYESGHNYDQGLSYGDGYNAMGYYQFDRRYALVPFITAVYNYNPTKYAMFKEVIAQGDTIINGAQDPNYPDDPSKKVNPLRDSSSQDGLSDLGRLVNSAWHAAYKADSAEFSALQDSYAYENYYKQAERIFRNYYGITIDNRADAVRGLAWGMCNLFGSGGMQKFIKAANINNAMTDREIATRLTNAIVTYYSTGDGKDHTYAAGYINRYRKEQKVVLGYVAEDERQYLSSRYSDIDYGQWYVESIAWVAQRGFMSGLSGTTQMAPYGTTSRAMVVTMLCRVSGGATGNVGSLAFPDVSRNEWYSGTIAWGVQNGLVSGYGDGTFRPDQDVTREEAAIFLMRYAQMRGLDTSARANLSAYPDDDEVSPWGAQAMSWAVATGIINGENGRLNPQGTAYRCEFAAMLRSLCNIANI</sequence>
<dbReference type="InterPro" id="IPR001119">
    <property type="entry name" value="SLH_dom"/>
</dbReference>
<evidence type="ECO:0000256" key="1">
    <source>
        <dbReference type="SAM" id="MobiDB-lite"/>
    </source>
</evidence>
<accession>A0A3E4QRG8</accession>
<dbReference type="EMBL" id="QSRJ01000009">
    <property type="protein sequence ID" value="RGL09513.1"/>
    <property type="molecule type" value="Genomic_DNA"/>
</dbReference>
<feature type="signal peptide" evidence="2">
    <location>
        <begin position="1"/>
        <end position="24"/>
    </location>
</feature>
<protein>
    <submittedName>
        <fullName evidence="4">S-layer homology domain-containing protein</fullName>
    </submittedName>
</protein>
<feature type="domain" description="SLH" evidence="3">
    <location>
        <begin position="393"/>
        <end position="456"/>
    </location>
</feature>
<feature type="chain" id="PRO_5038546701" evidence="2">
    <location>
        <begin position="25"/>
        <end position="516"/>
    </location>
</feature>
<keyword evidence="2" id="KW-0732">Signal</keyword>
<comment type="caution">
    <text evidence="4">The sequence shown here is derived from an EMBL/GenBank/DDBJ whole genome shotgun (WGS) entry which is preliminary data.</text>
</comment>
<name>A0A3E4QRG8_9ACTN</name>
<dbReference type="PROSITE" id="PS51272">
    <property type="entry name" value="SLH"/>
    <property type="match status" value="3"/>
</dbReference>